<dbReference type="Proteomes" id="UP000291758">
    <property type="component" value="Chromosome"/>
</dbReference>
<organism evidence="1 2">
    <name type="scientific">Xylanimonas allomyrinae</name>
    <dbReference type="NCBI Taxonomy" id="2509459"/>
    <lineage>
        <taxon>Bacteria</taxon>
        <taxon>Bacillati</taxon>
        <taxon>Actinomycetota</taxon>
        <taxon>Actinomycetes</taxon>
        <taxon>Micrococcales</taxon>
        <taxon>Promicromonosporaceae</taxon>
        <taxon>Xylanimonas</taxon>
    </lineage>
</organism>
<accession>A0A4P6EUW3</accession>
<gene>
    <name evidence="1" type="ORF">ET495_14685</name>
</gene>
<protein>
    <submittedName>
        <fullName evidence="1">Uncharacterized protein</fullName>
    </submittedName>
</protein>
<reference evidence="1 2" key="1">
    <citation type="submission" date="2019-01" db="EMBL/GenBank/DDBJ databases">
        <title>Genome sequencing of strain 2JSPR-7.</title>
        <authorList>
            <person name="Heo J."/>
            <person name="Kim S.-J."/>
            <person name="Kim J.-S."/>
            <person name="Hong S.-B."/>
            <person name="Kwon S.-W."/>
        </authorList>
    </citation>
    <scope>NUCLEOTIDE SEQUENCE [LARGE SCALE GENOMIC DNA]</scope>
    <source>
        <strain evidence="1 2">2JSPR-7</strain>
    </source>
</reference>
<dbReference type="AlphaFoldDB" id="A0A4P6EUW3"/>
<proteinExistence type="predicted"/>
<name>A0A4P6EUW3_9MICO</name>
<evidence type="ECO:0000313" key="2">
    <source>
        <dbReference type="Proteomes" id="UP000291758"/>
    </source>
</evidence>
<dbReference type="KEGG" id="xyl:ET495_14685"/>
<evidence type="ECO:0000313" key="1">
    <source>
        <dbReference type="EMBL" id="QAY64247.1"/>
    </source>
</evidence>
<sequence>MKRATTRRFAVRVPRGRRLAVPRMLDRRLALVTVAGAALVAGLGAGAAGDRVPEAAPEPVAATPEQCAAAQVAWTESAARQVTMDAEDPATLRAGFVGASRALADVAPPAAVAADWTAVRSFFDTVAQAVAPVDPADADGIVAAVDTALAGLDTGAVTAASARVTQFLHTDCAG</sequence>
<dbReference type="EMBL" id="CP035495">
    <property type="protein sequence ID" value="QAY64247.1"/>
    <property type="molecule type" value="Genomic_DNA"/>
</dbReference>
<keyword evidence="2" id="KW-1185">Reference proteome</keyword>
<dbReference type="RefSeq" id="WP_129205400.1">
    <property type="nucleotide sequence ID" value="NZ_CP035495.1"/>
</dbReference>